<evidence type="ECO:0000256" key="10">
    <source>
        <dbReference type="RuleBase" id="RU000488"/>
    </source>
</evidence>
<dbReference type="InterPro" id="IPR050567">
    <property type="entry name" value="Mitochondrial_Carrier"/>
</dbReference>
<dbReference type="PROSITE" id="PS50920">
    <property type="entry name" value="SOLCAR"/>
    <property type="match status" value="2"/>
</dbReference>
<comment type="subcellular location">
    <subcellularLocation>
        <location evidence="1">Mitochondrion membrane</location>
        <topology evidence="1">Multi-pass membrane protein</topology>
    </subcellularLocation>
</comment>
<keyword evidence="6" id="KW-1133">Transmembrane helix</keyword>
<dbReference type="Pfam" id="PF00153">
    <property type="entry name" value="Mito_carr"/>
    <property type="match status" value="2"/>
</dbReference>
<dbReference type="PANTHER" id="PTHR45624">
    <property type="entry name" value="MITOCHONDRIAL BASIC AMINO ACIDS TRANSPORTER-RELATED"/>
    <property type="match status" value="1"/>
</dbReference>
<dbReference type="Gene3D" id="1.50.40.10">
    <property type="entry name" value="Mitochondrial carrier domain"/>
    <property type="match status" value="1"/>
</dbReference>
<dbReference type="AlphaFoldDB" id="A0A9N8YS18"/>
<organism evidence="11 12">
    <name type="scientific">Acaulospora morrowiae</name>
    <dbReference type="NCBI Taxonomy" id="94023"/>
    <lineage>
        <taxon>Eukaryota</taxon>
        <taxon>Fungi</taxon>
        <taxon>Fungi incertae sedis</taxon>
        <taxon>Mucoromycota</taxon>
        <taxon>Glomeromycotina</taxon>
        <taxon>Glomeromycetes</taxon>
        <taxon>Diversisporales</taxon>
        <taxon>Acaulosporaceae</taxon>
        <taxon>Acaulospora</taxon>
    </lineage>
</organism>
<evidence type="ECO:0000256" key="3">
    <source>
        <dbReference type="ARBA" id="ARBA00022448"/>
    </source>
</evidence>
<evidence type="ECO:0000256" key="7">
    <source>
        <dbReference type="ARBA" id="ARBA00023128"/>
    </source>
</evidence>
<evidence type="ECO:0000256" key="1">
    <source>
        <dbReference type="ARBA" id="ARBA00004225"/>
    </source>
</evidence>
<dbReference type="GO" id="GO:0022857">
    <property type="term" value="F:transmembrane transporter activity"/>
    <property type="evidence" value="ECO:0007669"/>
    <property type="project" value="TreeGrafter"/>
</dbReference>
<dbReference type="SUPFAM" id="SSF103506">
    <property type="entry name" value="Mitochondrial carrier"/>
    <property type="match status" value="1"/>
</dbReference>
<keyword evidence="5" id="KW-0677">Repeat</keyword>
<evidence type="ECO:0000313" key="12">
    <source>
        <dbReference type="Proteomes" id="UP000789342"/>
    </source>
</evidence>
<feature type="repeat" description="Solcar" evidence="9">
    <location>
        <begin position="122"/>
        <end position="230"/>
    </location>
</feature>
<protein>
    <submittedName>
        <fullName evidence="11">6192_t:CDS:1</fullName>
    </submittedName>
</protein>
<dbReference type="GO" id="GO:0031966">
    <property type="term" value="C:mitochondrial membrane"/>
    <property type="evidence" value="ECO:0007669"/>
    <property type="project" value="UniProtKB-SubCell"/>
</dbReference>
<evidence type="ECO:0000256" key="8">
    <source>
        <dbReference type="ARBA" id="ARBA00023136"/>
    </source>
</evidence>
<comment type="caution">
    <text evidence="11">The sequence shown here is derived from an EMBL/GenBank/DDBJ whole genome shotgun (WGS) entry which is preliminary data.</text>
</comment>
<keyword evidence="7" id="KW-0496">Mitochondrion</keyword>
<feature type="repeat" description="Solcar" evidence="9">
    <location>
        <begin position="15"/>
        <end position="111"/>
    </location>
</feature>
<keyword evidence="8 9" id="KW-0472">Membrane</keyword>
<reference evidence="11" key="1">
    <citation type="submission" date="2021-06" db="EMBL/GenBank/DDBJ databases">
        <authorList>
            <person name="Kallberg Y."/>
            <person name="Tangrot J."/>
            <person name="Rosling A."/>
        </authorList>
    </citation>
    <scope>NUCLEOTIDE SEQUENCE</scope>
    <source>
        <strain evidence="11">CL551</strain>
    </source>
</reference>
<evidence type="ECO:0000256" key="9">
    <source>
        <dbReference type="PROSITE-ProRule" id="PRU00282"/>
    </source>
</evidence>
<comment type="similarity">
    <text evidence="2 10">Belongs to the mitochondrial carrier (TC 2.A.29) family.</text>
</comment>
<evidence type="ECO:0000256" key="2">
    <source>
        <dbReference type="ARBA" id="ARBA00006375"/>
    </source>
</evidence>
<evidence type="ECO:0000256" key="5">
    <source>
        <dbReference type="ARBA" id="ARBA00022737"/>
    </source>
</evidence>
<keyword evidence="3 10" id="KW-0813">Transport</keyword>
<dbReference type="PANTHER" id="PTHR45624:SF10">
    <property type="entry name" value="SLC (SOLUTE CARRIER) HOMOLOG"/>
    <property type="match status" value="1"/>
</dbReference>
<name>A0A9N8YS18_9GLOM</name>
<gene>
    <name evidence="11" type="ORF">AMORRO_LOCUS467</name>
</gene>
<dbReference type="InterPro" id="IPR018108">
    <property type="entry name" value="MCP_transmembrane"/>
</dbReference>
<keyword evidence="12" id="KW-1185">Reference proteome</keyword>
<dbReference type="EMBL" id="CAJVPV010000119">
    <property type="protein sequence ID" value="CAG8443629.1"/>
    <property type="molecule type" value="Genomic_DNA"/>
</dbReference>
<dbReference type="PROSITE" id="PS51257">
    <property type="entry name" value="PROKAR_LIPOPROTEIN"/>
    <property type="match status" value="1"/>
</dbReference>
<keyword evidence="4 9" id="KW-0812">Transmembrane</keyword>
<sequence length="234" mass="25966">MRLFERENRISEDRIPLFHVYVAGSGAGAACCLVSTPTELIKCRAQVIKSPVSDNHLENIKTSRTEPGSFEIFKKTLNPFSGLYHGGLITIIRDAPGYGLYFWTYEGIKRLTHVTPDNSDYSNVSKLLFAGGMAGVVSWAGVYPLDVIKSRIQTQQRYPSVIPAKPLSSLSVINSTRAISGSFRGIIDCAVRSYHKEGISVFFRGIIPTLVRAWPVNAVTFYIYEVTVDLLKNV</sequence>
<evidence type="ECO:0000256" key="6">
    <source>
        <dbReference type="ARBA" id="ARBA00022989"/>
    </source>
</evidence>
<dbReference type="OrthoDB" id="193856at2759"/>
<evidence type="ECO:0000256" key="4">
    <source>
        <dbReference type="ARBA" id="ARBA00022692"/>
    </source>
</evidence>
<dbReference type="InterPro" id="IPR023395">
    <property type="entry name" value="MCP_dom_sf"/>
</dbReference>
<evidence type="ECO:0000313" key="11">
    <source>
        <dbReference type="EMBL" id="CAG8443629.1"/>
    </source>
</evidence>
<proteinExistence type="inferred from homology"/>
<dbReference type="Proteomes" id="UP000789342">
    <property type="component" value="Unassembled WGS sequence"/>
</dbReference>
<accession>A0A9N8YS18</accession>